<dbReference type="InterPro" id="IPR048278">
    <property type="entry name" value="PFN"/>
</dbReference>
<proteinExistence type="predicted"/>
<dbReference type="Pfam" id="PF00235">
    <property type="entry name" value="Profilin"/>
    <property type="match status" value="1"/>
</dbReference>
<dbReference type="InterPro" id="IPR036140">
    <property type="entry name" value="PFN_sf"/>
</dbReference>
<dbReference type="PANTHER" id="PTHR41752">
    <property type="entry name" value="PROFILIN"/>
    <property type="match status" value="1"/>
</dbReference>
<accession>A0AAW1Q5K4</accession>
<dbReference type="EMBL" id="JALJOR010000006">
    <property type="protein sequence ID" value="KAK9815504.1"/>
    <property type="molecule type" value="Genomic_DNA"/>
</dbReference>
<reference evidence="1 2" key="1">
    <citation type="journal article" date="2024" name="Nat. Commun.">
        <title>Phylogenomics reveals the evolutionary origins of lichenization in chlorophyte algae.</title>
        <authorList>
            <person name="Puginier C."/>
            <person name="Libourel C."/>
            <person name="Otte J."/>
            <person name="Skaloud P."/>
            <person name="Haon M."/>
            <person name="Grisel S."/>
            <person name="Petersen M."/>
            <person name="Berrin J.G."/>
            <person name="Delaux P.M."/>
            <person name="Dal Grande F."/>
            <person name="Keller J."/>
        </authorList>
    </citation>
    <scope>NUCLEOTIDE SEQUENCE [LARGE SCALE GENOMIC DNA]</scope>
    <source>
        <strain evidence="1 2">SAG 2043</strain>
    </source>
</reference>
<name>A0AAW1Q5K4_9CHLO</name>
<organism evidence="1 2">
    <name type="scientific">[Myrmecia] bisecta</name>
    <dbReference type="NCBI Taxonomy" id="41462"/>
    <lineage>
        <taxon>Eukaryota</taxon>
        <taxon>Viridiplantae</taxon>
        <taxon>Chlorophyta</taxon>
        <taxon>core chlorophytes</taxon>
        <taxon>Trebouxiophyceae</taxon>
        <taxon>Trebouxiales</taxon>
        <taxon>Trebouxiaceae</taxon>
        <taxon>Myrmecia</taxon>
    </lineage>
</organism>
<evidence type="ECO:0000313" key="1">
    <source>
        <dbReference type="EMBL" id="KAK9815504.1"/>
    </source>
</evidence>
<dbReference type="AlphaFoldDB" id="A0AAW1Q5K4"/>
<keyword evidence="2" id="KW-1185">Reference proteome</keyword>
<dbReference type="GO" id="GO:0003779">
    <property type="term" value="F:actin binding"/>
    <property type="evidence" value="ECO:0007669"/>
    <property type="project" value="InterPro"/>
</dbReference>
<dbReference type="Proteomes" id="UP001489004">
    <property type="component" value="Unassembled WGS sequence"/>
</dbReference>
<comment type="caution">
    <text evidence="1">The sequence shown here is derived from an EMBL/GenBank/DDBJ whole genome shotgun (WGS) entry which is preliminary data.</text>
</comment>
<sequence>MTLEARVEEIAKTKLQDASRVLVFEEPGRVLYSTFEPSSSELQPIAALTDDREAAIRSGITVAGKHYEVHRHHPPLVYGRSAVPEPETSEGVAVCKTEQSVTGIPMHSVITYEMPNISARMVPLLVEFAKEALEPQ</sequence>
<protein>
    <submittedName>
        <fullName evidence="1">Uncharacterized protein</fullName>
    </submittedName>
</protein>
<dbReference type="SUPFAM" id="SSF55770">
    <property type="entry name" value="Profilin (actin-binding protein)"/>
    <property type="match status" value="1"/>
</dbReference>
<dbReference type="Gene3D" id="3.30.450.30">
    <property type="entry name" value="Dynein light chain 2a, cytoplasmic"/>
    <property type="match status" value="1"/>
</dbReference>
<gene>
    <name evidence="1" type="ORF">WJX72_004767</name>
</gene>
<dbReference type="PANTHER" id="PTHR41752:SF1">
    <property type="entry name" value="PROFILIN"/>
    <property type="match status" value="1"/>
</dbReference>
<evidence type="ECO:0000313" key="2">
    <source>
        <dbReference type="Proteomes" id="UP001489004"/>
    </source>
</evidence>